<name>A0A6L2J6Z0_TANCI</name>
<proteinExistence type="predicted"/>
<comment type="caution">
    <text evidence="2">The sequence shown here is derived from an EMBL/GenBank/DDBJ whole genome shotgun (WGS) entry which is preliminary data.</text>
</comment>
<protein>
    <submittedName>
        <fullName evidence="2">Uncharacterized protein</fullName>
    </submittedName>
</protein>
<feature type="region of interest" description="Disordered" evidence="1">
    <location>
        <begin position="95"/>
        <end position="126"/>
    </location>
</feature>
<evidence type="ECO:0000256" key="1">
    <source>
        <dbReference type="SAM" id="MobiDB-lite"/>
    </source>
</evidence>
<evidence type="ECO:0000313" key="2">
    <source>
        <dbReference type="EMBL" id="GEU31434.1"/>
    </source>
</evidence>
<sequence>MFDCDELFSFETDESLLGSPIYDRYQSREGYHAVPPPYTGTFMPPKLDLVFHDVPNFNETVHTAFNVELSATKPDKDLSHTHRPSAPIIRDWVSDSEDDSDADLSQNVPTANPKTDIPKPQANGNSRNRKACFVYKSLTYLIKDCDYYEKKMAQTPARNHAQKGKHQHYAKMSLPNPQRHVVPTAVLTKSKLVPLTAARTVTTAFPQPYVTRPRPAKTVFTKSPSLLRRHINRRLSPKPTNFPLKVTTVKVTQVNTVKVVQGK</sequence>
<gene>
    <name evidence="2" type="ORF">Tci_003412</name>
</gene>
<dbReference type="EMBL" id="BKCJ010000251">
    <property type="protein sequence ID" value="GEU31434.1"/>
    <property type="molecule type" value="Genomic_DNA"/>
</dbReference>
<organism evidence="2">
    <name type="scientific">Tanacetum cinerariifolium</name>
    <name type="common">Dalmatian daisy</name>
    <name type="synonym">Chrysanthemum cinerariifolium</name>
    <dbReference type="NCBI Taxonomy" id="118510"/>
    <lineage>
        <taxon>Eukaryota</taxon>
        <taxon>Viridiplantae</taxon>
        <taxon>Streptophyta</taxon>
        <taxon>Embryophyta</taxon>
        <taxon>Tracheophyta</taxon>
        <taxon>Spermatophyta</taxon>
        <taxon>Magnoliopsida</taxon>
        <taxon>eudicotyledons</taxon>
        <taxon>Gunneridae</taxon>
        <taxon>Pentapetalae</taxon>
        <taxon>asterids</taxon>
        <taxon>campanulids</taxon>
        <taxon>Asterales</taxon>
        <taxon>Asteraceae</taxon>
        <taxon>Asteroideae</taxon>
        <taxon>Anthemideae</taxon>
        <taxon>Anthemidinae</taxon>
        <taxon>Tanacetum</taxon>
    </lineage>
</organism>
<reference evidence="2" key="1">
    <citation type="journal article" date="2019" name="Sci. Rep.">
        <title>Draft genome of Tanacetum cinerariifolium, the natural source of mosquito coil.</title>
        <authorList>
            <person name="Yamashiro T."/>
            <person name="Shiraishi A."/>
            <person name="Satake H."/>
            <person name="Nakayama K."/>
        </authorList>
    </citation>
    <scope>NUCLEOTIDE SEQUENCE</scope>
</reference>
<accession>A0A6L2J6Z0</accession>
<dbReference type="AlphaFoldDB" id="A0A6L2J6Z0"/>